<dbReference type="AlphaFoldDB" id="A0A011MBU3"/>
<dbReference type="GO" id="GO:0009234">
    <property type="term" value="P:menaquinone biosynthetic process"/>
    <property type="evidence" value="ECO:0007669"/>
    <property type="project" value="UniProtKB-UniRule"/>
</dbReference>
<evidence type="ECO:0000313" key="11">
    <source>
        <dbReference type="Proteomes" id="UP000020218"/>
    </source>
</evidence>
<dbReference type="InterPro" id="IPR029035">
    <property type="entry name" value="DHS-like_NAD/FAD-binding_dom"/>
</dbReference>
<dbReference type="PIRSF" id="PIRSF004983">
    <property type="entry name" value="MenD"/>
    <property type="match status" value="1"/>
</dbReference>
<dbReference type="GO" id="GO:0070204">
    <property type="term" value="F:2-succinyl-5-enolpyruvyl-6-hydroxy-3-cyclohexene-1-carboxylic-acid synthase activity"/>
    <property type="evidence" value="ECO:0007669"/>
    <property type="project" value="UniProtKB-UniRule"/>
</dbReference>
<evidence type="ECO:0000259" key="9">
    <source>
        <dbReference type="Pfam" id="PF02776"/>
    </source>
</evidence>
<dbReference type="InterPro" id="IPR012001">
    <property type="entry name" value="Thiamin_PyroP_enz_TPP-bd_dom"/>
</dbReference>
<comment type="similarity">
    <text evidence="7">Belongs to the TPP enzyme family. MenD subfamily.</text>
</comment>
<dbReference type="STRING" id="1454001.AW08_02307"/>
<evidence type="ECO:0000256" key="1">
    <source>
        <dbReference type="ARBA" id="ARBA00022428"/>
    </source>
</evidence>
<dbReference type="EC" id="2.2.1.9" evidence="7"/>
<dbReference type="NCBIfam" id="TIGR00173">
    <property type="entry name" value="menD"/>
    <property type="match status" value="1"/>
</dbReference>
<dbReference type="HAMAP" id="MF_01659">
    <property type="entry name" value="MenD"/>
    <property type="match status" value="1"/>
</dbReference>
<dbReference type="GO" id="GO:0030976">
    <property type="term" value="F:thiamine pyrophosphate binding"/>
    <property type="evidence" value="ECO:0007669"/>
    <property type="project" value="UniProtKB-UniRule"/>
</dbReference>
<comment type="cofactor">
    <cofactor evidence="7">
        <name>thiamine diphosphate</name>
        <dbReference type="ChEBI" id="CHEBI:58937"/>
    </cofactor>
    <text evidence="7">Binds 1 thiamine pyrophosphate per subunit.</text>
</comment>
<name>A0A011MBU3_9PROT</name>
<comment type="caution">
    <text evidence="10">The sequence shown here is derived from an EMBL/GenBank/DDBJ whole genome shotgun (WGS) entry which is preliminary data.</text>
</comment>
<evidence type="ECO:0000256" key="7">
    <source>
        <dbReference type="HAMAP-Rule" id="MF_01659"/>
    </source>
</evidence>
<sequence length="581" mass="61091">MTKQPQHGVLNLRYAQALVAGLCAAGLRDLVLSPGSRSSPLALAFLRQPAISSQVVVDERSAAFLALGMAKAARRPVALLATSGSAVANWLPAVVEADLAAVPLLLLSADRPPELVGWGASQTIDQQRLFGAHLRACHSPGPPAPDFAVDYLHSLARRVLAECCSPLPGPVQLNLAFREPLLPVGALPAGDSGGGQAVVPVGRPRLLPDRQLVAECGAAISGRPGVIVCGGDDYPPGFAAAVSALARQLDCPLLAEPLSNLRFGGHDRSRICVHYDAFLRPPSALAARRPEWLLRCGSFPVTRTLQDWLHANRTARHIVLGADSRWRDPLHCAAAVIQGDPLAVCNDWQAMPLQAAPPGWRDAFAHAETQLAALAAAWRSREDFEGALIPALLDELPTGHRVFCGSSLPIRDLDAFSGSGERALRFFGNRGVSGIDGNLSTALGVASTGPCVALLGDLTLQHDLTALAAAGGRDIVVVVINNGGGGIFEYLPVATLPEFERAWLTPQAVDLVAAAAAFGVAGERCASLGGFTTALRRALQRGGPTLLEVPIDRRRSVAQHRAFWQAAADVAGSRTGDRQAR</sequence>
<dbReference type="Gene3D" id="3.40.50.1220">
    <property type="entry name" value="TPP-binding domain"/>
    <property type="match status" value="1"/>
</dbReference>
<dbReference type="GO" id="GO:0030145">
    <property type="term" value="F:manganese ion binding"/>
    <property type="evidence" value="ECO:0007669"/>
    <property type="project" value="UniProtKB-UniRule"/>
</dbReference>
<comment type="catalytic activity">
    <reaction evidence="7">
        <text>isochorismate + 2-oxoglutarate + H(+) = 5-enolpyruvoyl-6-hydroxy-2-succinyl-cyclohex-3-ene-1-carboxylate + CO2</text>
        <dbReference type="Rhea" id="RHEA:25593"/>
        <dbReference type="ChEBI" id="CHEBI:15378"/>
        <dbReference type="ChEBI" id="CHEBI:16526"/>
        <dbReference type="ChEBI" id="CHEBI:16810"/>
        <dbReference type="ChEBI" id="CHEBI:29780"/>
        <dbReference type="ChEBI" id="CHEBI:58818"/>
        <dbReference type="EC" id="2.2.1.9"/>
    </reaction>
</comment>
<proteinExistence type="inferred from homology"/>
<dbReference type="InterPro" id="IPR004433">
    <property type="entry name" value="MenaQ_synth_MenD"/>
</dbReference>
<dbReference type="Proteomes" id="UP000020218">
    <property type="component" value="Unassembled WGS sequence"/>
</dbReference>
<dbReference type="SUPFAM" id="SSF52467">
    <property type="entry name" value="DHS-like NAD/FAD-binding domain"/>
    <property type="match status" value="1"/>
</dbReference>
<evidence type="ECO:0000256" key="4">
    <source>
        <dbReference type="ARBA" id="ARBA00022842"/>
    </source>
</evidence>
<dbReference type="SUPFAM" id="SSF52518">
    <property type="entry name" value="Thiamin diphosphate-binding fold (THDP-binding)"/>
    <property type="match status" value="2"/>
</dbReference>
<dbReference type="InterPro" id="IPR011766">
    <property type="entry name" value="TPP_enzyme_TPP-bd"/>
</dbReference>
<dbReference type="UniPathway" id="UPA01057">
    <property type="reaction ID" value="UER00164"/>
</dbReference>
<dbReference type="Pfam" id="PF02776">
    <property type="entry name" value="TPP_enzyme_N"/>
    <property type="match status" value="1"/>
</dbReference>
<feature type="domain" description="Thiamine pyrophosphate enzyme N-terminal TPP-binding" evidence="9">
    <location>
        <begin position="14"/>
        <end position="128"/>
    </location>
</feature>
<comment type="pathway">
    <text evidence="7">Quinol/quinone metabolism; 1,4-dihydroxy-2-naphthoate biosynthesis; 1,4-dihydroxy-2-naphthoate from chorismate: step 2/7.</text>
</comment>
<protein>
    <recommendedName>
        <fullName evidence="7">2-succinyl-5-enolpyruvyl-6-hydroxy-3-cyclohexene-1-carboxylate synthase</fullName>
        <shortName evidence="7">SEPHCHC synthase</shortName>
        <ecNumber evidence="7">2.2.1.9</ecNumber>
    </recommendedName>
    <alternativeName>
        <fullName evidence="7">Menaquinone biosynthesis protein MenD</fullName>
    </alternativeName>
</protein>
<dbReference type="PANTHER" id="PTHR42916">
    <property type="entry name" value="2-SUCCINYL-5-ENOLPYRUVYL-6-HYDROXY-3-CYCLOHEXENE-1-CARBOXYLATE SYNTHASE"/>
    <property type="match status" value="1"/>
</dbReference>
<keyword evidence="6 7" id="KW-0464">Manganese</keyword>
<comment type="pathway">
    <text evidence="7">Quinol/quinone metabolism; menaquinone biosynthesis.</text>
</comment>
<evidence type="ECO:0000313" key="10">
    <source>
        <dbReference type="EMBL" id="EXI67203.1"/>
    </source>
</evidence>
<dbReference type="PANTHER" id="PTHR42916:SF1">
    <property type="entry name" value="PROTEIN PHYLLO, CHLOROPLASTIC"/>
    <property type="match status" value="1"/>
</dbReference>
<comment type="function">
    <text evidence="7">Catalyzes the thiamine diphosphate-dependent decarboxylation of 2-oxoglutarate and the subsequent addition of the resulting succinic semialdehyde-thiamine pyrophosphate anion to isochorismate to yield 2-succinyl-5-enolpyruvyl-6-hydroxy-3-cyclohexene-1-carboxylate (SEPHCHC).</text>
</comment>
<keyword evidence="5 7" id="KW-0786">Thiamine pyrophosphate</keyword>
<keyword evidence="4 7" id="KW-0460">Magnesium</keyword>
<keyword evidence="2 7" id="KW-0808">Transferase</keyword>
<evidence type="ECO:0000256" key="6">
    <source>
        <dbReference type="ARBA" id="ARBA00023211"/>
    </source>
</evidence>
<evidence type="ECO:0000256" key="5">
    <source>
        <dbReference type="ARBA" id="ARBA00023052"/>
    </source>
</evidence>
<comment type="subunit">
    <text evidence="7">Homodimer.</text>
</comment>
<feature type="domain" description="Thiamine pyrophosphate enzyme TPP-binding" evidence="8">
    <location>
        <begin position="425"/>
        <end position="549"/>
    </location>
</feature>
<keyword evidence="3 7" id="KW-0479">Metal-binding</keyword>
<keyword evidence="11" id="KW-1185">Reference proteome</keyword>
<comment type="cofactor">
    <cofactor evidence="7">
        <name>Mg(2+)</name>
        <dbReference type="ChEBI" id="CHEBI:18420"/>
    </cofactor>
    <cofactor evidence="7">
        <name>Mn(2+)</name>
        <dbReference type="ChEBI" id="CHEBI:29035"/>
    </cofactor>
</comment>
<evidence type="ECO:0000256" key="2">
    <source>
        <dbReference type="ARBA" id="ARBA00022679"/>
    </source>
</evidence>
<dbReference type="EMBL" id="JFAX01000012">
    <property type="protein sequence ID" value="EXI67203.1"/>
    <property type="molecule type" value="Genomic_DNA"/>
</dbReference>
<dbReference type="UniPathway" id="UPA00079"/>
<keyword evidence="1 7" id="KW-0474">Menaquinone biosynthesis</keyword>
<dbReference type="CDD" id="cd07037">
    <property type="entry name" value="TPP_PYR_MenD"/>
    <property type="match status" value="1"/>
</dbReference>
<dbReference type="PATRIC" id="fig|1454001.3.peg.2310"/>
<dbReference type="Pfam" id="PF02775">
    <property type="entry name" value="TPP_enzyme_C"/>
    <property type="match status" value="1"/>
</dbReference>
<reference evidence="10" key="1">
    <citation type="submission" date="2014-02" db="EMBL/GenBank/DDBJ databases">
        <title>Expanding our view of genomic diversity in Candidatus Accumulibacter clades.</title>
        <authorList>
            <person name="Skennerton C.T."/>
            <person name="Barr J.J."/>
            <person name="Slater F.R."/>
            <person name="Bond P.L."/>
            <person name="Tyson G.W."/>
        </authorList>
    </citation>
    <scope>NUCLEOTIDE SEQUENCE [LARGE SCALE GENOMIC DNA]</scope>
</reference>
<dbReference type="InterPro" id="IPR029061">
    <property type="entry name" value="THDP-binding"/>
</dbReference>
<evidence type="ECO:0000259" key="8">
    <source>
        <dbReference type="Pfam" id="PF02775"/>
    </source>
</evidence>
<dbReference type="Gene3D" id="3.40.50.970">
    <property type="match status" value="2"/>
</dbReference>
<organism evidence="10 11">
    <name type="scientific">Candidatus Accumulibacter adjunctus</name>
    <dbReference type="NCBI Taxonomy" id="1454001"/>
    <lineage>
        <taxon>Bacteria</taxon>
        <taxon>Pseudomonadati</taxon>
        <taxon>Pseudomonadota</taxon>
        <taxon>Betaproteobacteria</taxon>
        <taxon>Candidatus Accumulibacter</taxon>
    </lineage>
</organism>
<dbReference type="CDD" id="cd02009">
    <property type="entry name" value="TPP_SHCHC_synthase"/>
    <property type="match status" value="1"/>
</dbReference>
<gene>
    <name evidence="7 10" type="primary">menD</name>
    <name evidence="10" type="ORF">AW08_02307</name>
</gene>
<dbReference type="GO" id="GO:0000287">
    <property type="term" value="F:magnesium ion binding"/>
    <property type="evidence" value="ECO:0007669"/>
    <property type="project" value="UniProtKB-UniRule"/>
</dbReference>
<accession>A0A011MBU3</accession>
<evidence type="ECO:0000256" key="3">
    <source>
        <dbReference type="ARBA" id="ARBA00022723"/>
    </source>
</evidence>